<name>A0AAD3CMW5_9STRA</name>
<reference evidence="1 2" key="1">
    <citation type="journal article" date="2021" name="Sci. Rep.">
        <title>The genome of the diatom Chaetoceros tenuissimus carries an ancient integrated fragment of an extant virus.</title>
        <authorList>
            <person name="Hongo Y."/>
            <person name="Kimura K."/>
            <person name="Takaki Y."/>
            <person name="Yoshida Y."/>
            <person name="Baba S."/>
            <person name="Kobayashi G."/>
            <person name="Nagasaki K."/>
            <person name="Hano T."/>
            <person name="Tomaru Y."/>
        </authorList>
    </citation>
    <scope>NUCLEOTIDE SEQUENCE [LARGE SCALE GENOMIC DNA]</scope>
    <source>
        <strain evidence="1 2">NIES-3715</strain>
    </source>
</reference>
<dbReference type="InterPro" id="IPR011604">
    <property type="entry name" value="PDDEXK-like_dom_sf"/>
</dbReference>
<dbReference type="EMBL" id="BLLK01000023">
    <property type="protein sequence ID" value="GFH47871.1"/>
    <property type="molecule type" value="Genomic_DNA"/>
</dbReference>
<accession>A0AAD3CMW5</accession>
<protein>
    <submittedName>
        <fullName evidence="1">Uncharacterized protein</fullName>
    </submittedName>
</protein>
<proteinExistence type="predicted"/>
<keyword evidence="2" id="KW-1185">Reference proteome</keyword>
<gene>
    <name evidence="1" type="ORF">CTEN210_04347</name>
</gene>
<organism evidence="1 2">
    <name type="scientific">Chaetoceros tenuissimus</name>
    <dbReference type="NCBI Taxonomy" id="426638"/>
    <lineage>
        <taxon>Eukaryota</taxon>
        <taxon>Sar</taxon>
        <taxon>Stramenopiles</taxon>
        <taxon>Ochrophyta</taxon>
        <taxon>Bacillariophyta</taxon>
        <taxon>Coscinodiscophyceae</taxon>
        <taxon>Chaetocerotophycidae</taxon>
        <taxon>Chaetocerotales</taxon>
        <taxon>Chaetocerotaceae</taxon>
        <taxon>Chaetoceros</taxon>
    </lineage>
</organism>
<dbReference type="AlphaFoldDB" id="A0AAD3CMW5"/>
<evidence type="ECO:0000313" key="1">
    <source>
        <dbReference type="EMBL" id="GFH47871.1"/>
    </source>
</evidence>
<evidence type="ECO:0000313" key="2">
    <source>
        <dbReference type="Proteomes" id="UP001054902"/>
    </source>
</evidence>
<dbReference type="Gene3D" id="3.90.320.10">
    <property type="match status" value="1"/>
</dbReference>
<sequence>MCTCSKYRLKVKQQNKEMTLIKHQLELEADENQSTNLPRDINTEINGKKEIKRKLMLQSFQSNFKGARKNVCLIGHKNEPKVIQNFARDANEGKLSTIASINKVVAVFTTGLVGKKGLLYIKDSIDALAVVQTTDNNNDELEIWGVEIKTRVRVSTKEYNKEKEFQSRLLNITDLDEKLYRRKLSERTQILHHSYVYNLTKIMFIVADVNGKIIHGNAVKLSENLLRDYGECLKAMYGDALS</sequence>
<comment type="caution">
    <text evidence="1">The sequence shown here is derived from an EMBL/GenBank/DDBJ whole genome shotgun (WGS) entry which is preliminary data.</text>
</comment>
<dbReference type="Proteomes" id="UP001054902">
    <property type="component" value="Unassembled WGS sequence"/>
</dbReference>